<name>A0AAE1SA06_9SOLA</name>
<dbReference type="Proteomes" id="UP001291623">
    <property type="component" value="Unassembled WGS sequence"/>
</dbReference>
<protein>
    <submittedName>
        <fullName evidence="1">Uncharacterized protein</fullName>
    </submittedName>
</protein>
<gene>
    <name evidence="1" type="ORF">RND71_013537</name>
</gene>
<reference evidence="1" key="1">
    <citation type="submission" date="2023-12" db="EMBL/GenBank/DDBJ databases">
        <title>Genome assembly of Anisodus tanguticus.</title>
        <authorList>
            <person name="Wang Y.-J."/>
        </authorList>
    </citation>
    <scope>NUCLEOTIDE SEQUENCE</scope>
    <source>
        <strain evidence="1">KB-2021</strain>
        <tissue evidence="1">Leaf</tissue>
    </source>
</reference>
<evidence type="ECO:0000313" key="2">
    <source>
        <dbReference type="Proteomes" id="UP001291623"/>
    </source>
</evidence>
<accession>A0AAE1SA06</accession>
<sequence length="50" mass="5613">MNALSKIKEVLTMNCFNSMAPHLNPHGLKSDFGLCIKPKNYVILIMYSSV</sequence>
<dbReference type="AlphaFoldDB" id="A0AAE1SA06"/>
<dbReference type="EMBL" id="JAVYJV010000007">
    <property type="protein sequence ID" value="KAK4365657.1"/>
    <property type="molecule type" value="Genomic_DNA"/>
</dbReference>
<keyword evidence="2" id="KW-1185">Reference proteome</keyword>
<evidence type="ECO:0000313" key="1">
    <source>
        <dbReference type="EMBL" id="KAK4365657.1"/>
    </source>
</evidence>
<proteinExistence type="predicted"/>
<organism evidence="1 2">
    <name type="scientific">Anisodus tanguticus</name>
    <dbReference type="NCBI Taxonomy" id="243964"/>
    <lineage>
        <taxon>Eukaryota</taxon>
        <taxon>Viridiplantae</taxon>
        <taxon>Streptophyta</taxon>
        <taxon>Embryophyta</taxon>
        <taxon>Tracheophyta</taxon>
        <taxon>Spermatophyta</taxon>
        <taxon>Magnoliopsida</taxon>
        <taxon>eudicotyledons</taxon>
        <taxon>Gunneridae</taxon>
        <taxon>Pentapetalae</taxon>
        <taxon>asterids</taxon>
        <taxon>lamiids</taxon>
        <taxon>Solanales</taxon>
        <taxon>Solanaceae</taxon>
        <taxon>Solanoideae</taxon>
        <taxon>Hyoscyameae</taxon>
        <taxon>Anisodus</taxon>
    </lineage>
</organism>
<comment type="caution">
    <text evidence="1">The sequence shown here is derived from an EMBL/GenBank/DDBJ whole genome shotgun (WGS) entry which is preliminary data.</text>
</comment>